<dbReference type="PROSITE" id="PS50234">
    <property type="entry name" value="VWFA"/>
    <property type="match status" value="1"/>
</dbReference>
<name>A0ABW9ZRJ5_9HYPH</name>
<accession>A0ABW9ZRJ5</accession>
<evidence type="ECO:0000313" key="3">
    <source>
        <dbReference type="EMBL" id="NBN65579.1"/>
    </source>
</evidence>
<protein>
    <submittedName>
        <fullName evidence="3">Pilus assembly protein TadG</fullName>
    </submittedName>
</protein>
<dbReference type="Pfam" id="PF13400">
    <property type="entry name" value="Tad"/>
    <property type="match status" value="1"/>
</dbReference>
<dbReference type="Gene3D" id="3.40.50.410">
    <property type="entry name" value="von Willebrand factor, type A domain"/>
    <property type="match status" value="1"/>
</dbReference>
<keyword evidence="4" id="KW-1185">Reference proteome</keyword>
<dbReference type="InterPro" id="IPR036465">
    <property type="entry name" value="vWFA_dom_sf"/>
</dbReference>
<dbReference type="InterPro" id="IPR028087">
    <property type="entry name" value="Tad_N"/>
</dbReference>
<organism evidence="3 4">
    <name type="scientific">Pannonibacter tanglangensis</name>
    <dbReference type="NCBI Taxonomy" id="2750084"/>
    <lineage>
        <taxon>Bacteria</taxon>
        <taxon>Pseudomonadati</taxon>
        <taxon>Pseudomonadota</taxon>
        <taxon>Alphaproteobacteria</taxon>
        <taxon>Hyphomicrobiales</taxon>
        <taxon>Stappiaceae</taxon>
        <taxon>Pannonibacter</taxon>
    </lineage>
</organism>
<feature type="domain" description="VWFA" evidence="2">
    <location>
        <begin position="155"/>
        <end position="446"/>
    </location>
</feature>
<reference evidence="3 4" key="1">
    <citation type="submission" date="2020-01" db="EMBL/GenBank/DDBJ databases">
        <authorList>
            <person name="Peng S.Y."/>
            <person name="Li J."/>
            <person name="Wang M."/>
            <person name="Wang L."/>
            <person name="Wang C.Q."/>
            <person name="Wang J.R."/>
        </authorList>
    </citation>
    <scope>NUCLEOTIDE SEQUENCE [LARGE SCALE GENOMIC DNA]</scope>
    <source>
        <strain evidence="3 4">XCT-34</strain>
    </source>
</reference>
<comment type="caution">
    <text evidence="3">The sequence shown here is derived from an EMBL/GenBank/DDBJ whole genome shotgun (WGS) entry which is preliminary data.</text>
</comment>
<sequence length="457" mass="49028">MVPPALTRLAKTVHAFAVETRGVFLPIAGFMLLILIVVAGAGTDFGRAILIRARVAAAVDAAVLAVARDLSVKIMTDAEISDVLNKSFQSNLTSLNLEGVSMGNLVYTIDPVEGTVEATATANVPTTFIFMGGIGPKTIPVSVTAQSTYSLFDVELAMIVDVTGSMSPFMVGLRQASQAIVDILLPAGPDPDELKVRISLTPYSEGVNMGSFAARVTNNNQGSRNCVTERDGPMKYTDATFNYDGNASEFFGGGSNSCASTPQLEPLTNNRNTLTTAISRLTASGGTAGQTGITLGWYTIAPTWNNLWNSANRAEPYGRSKLQKIALIMTDGDFNVHYYKQSLTQAQCQNIRNNQWDGLDIIVACQSGTRTYWIERSVSGFNASPSQIARSTCDAMKAKNIRMYTVYFGSAPTSAGARVMQYCATDSSTYFNATNSEALISAFQKIANQIQSIYLSK</sequence>
<dbReference type="RefSeq" id="WP_161677577.1">
    <property type="nucleotide sequence ID" value="NZ_JAABLP010000005.1"/>
</dbReference>
<keyword evidence="1" id="KW-0812">Transmembrane</keyword>
<feature type="transmembrane region" description="Helical" evidence="1">
    <location>
        <begin position="23"/>
        <end position="42"/>
    </location>
</feature>
<proteinExistence type="predicted"/>
<evidence type="ECO:0000256" key="1">
    <source>
        <dbReference type="SAM" id="Phobius"/>
    </source>
</evidence>
<dbReference type="Proteomes" id="UP000541347">
    <property type="component" value="Unassembled WGS sequence"/>
</dbReference>
<keyword evidence="1" id="KW-0472">Membrane</keyword>
<keyword evidence="1" id="KW-1133">Transmembrane helix</keyword>
<gene>
    <name evidence="3" type="ORF">GWI71_17940</name>
</gene>
<evidence type="ECO:0000259" key="2">
    <source>
        <dbReference type="PROSITE" id="PS50234"/>
    </source>
</evidence>
<dbReference type="SUPFAM" id="SSF53300">
    <property type="entry name" value="vWA-like"/>
    <property type="match status" value="1"/>
</dbReference>
<dbReference type="EMBL" id="JAABLP010000005">
    <property type="protein sequence ID" value="NBN65579.1"/>
    <property type="molecule type" value="Genomic_DNA"/>
</dbReference>
<evidence type="ECO:0000313" key="4">
    <source>
        <dbReference type="Proteomes" id="UP000541347"/>
    </source>
</evidence>
<dbReference type="InterPro" id="IPR002035">
    <property type="entry name" value="VWF_A"/>
</dbReference>